<comment type="caution">
    <text evidence="2">The sequence shown here is derived from an EMBL/GenBank/DDBJ whole genome shotgun (WGS) entry which is preliminary data.</text>
</comment>
<evidence type="ECO:0000259" key="1">
    <source>
        <dbReference type="Pfam" id="PF04149"/>
    </source>
</evidence>
<dbReference type="EMBL" id="JAETXL010000006">
    <property type="protein sequence ID" value="MBL6278044.1"/>
    <property type="molecule type" value="Genomic_DNA"/>
</dbReference>
<organism evidence="2 3">
    <name type="scientific">Micromonospora fiedleri</name>
    <dbReference type="NCBI Taxonomy" id="1157498"/>
    <lineage>
        <taxon>Bacteria</taxon>
        <taxon>Bacillati</taxon>
        <taxon>Actinomycetota</taxon>
        <taxon>Actinomycetes</taxon>
        <taxon>Micromonosporales</taxon>
        <taxon>Micromonosporaceae</taxon>
        <taxon>Micromonospora</taxon>
    </lineage>
</organism>
<feature type="domain" description="DUF397" evidence="1">
    <location>
        <begin position="11"/>
        <end position="62"/>
    </location>
</feature>
<name>A0ABS1UNV4_9ACTN</name>
<dbReference type="Proteomes" id="UP000661193">
    <property type="component" value="Unassembled WGS sequence"/>
</dbReference>
<accession>A0ABS1UNV4</accession>
<reference evidence="2 3" key="1">
    <citation type="submission" date="2021-01" db="EMBL/GenBank/DDBJ databases">
        <title>Genome sequencing of Micromonospora fiedleri MG-37.</title>
        <authorList>
            <person name="Moreland P.E.J."/>
            <person name="Stach J.E.M."/>
        </authorList>
    </citation>
    <scope>NUCLEOTIDE SEQUENCE [LARGE SCALE GENOMIC DNA]</scope>
    <source>
        <strain evidence="2 3">MG-37</strain>
    </source>
</reference>
<gene>
    <name evidence="2" type="ORF">JMF97_17955</name>
</gene>
<dbReference type="Pfam" id="PF04149">
    <property type="entry name" value="DUF397"/>
    <property type="match status" value="1"/>
</dbReference>
<keyword evidence="3" id="KW-1185">Reference proteome</keyword>
<dbReference type="RefSeq" id="WP_203222602.1">
    <property type="nucleotide sequence ID" value="NZ_JAETXL010000006.1"/>
</dbReference>
<proteinExistence type="predicted"/>
<dbReference type="InterPro" id="IPR007278">
    <property type="entry name" value="DUF397"/>
</dbReference>
<evidence type="ECO:0000313" key="2">
    <source>
        <dbReference type="EMBL" id="MBL6278044.1"/>
    </source>
</evidence>
<sequence>MTDRWIDSEVVWIKSSRSTLTQECVEVAAAPTHILVRDSKDPKGGDVLAFDRPAWWNFVLGFRATRR</sequence>
<evidence type="ECO:0000313" key="3">
    <source>
        <dbReference type="Proteomes" id="UP000661193"/>
    </source>
</evidence>
<protein>
    <submittedName>
        <fullName evidence="2">DUF397 domain-containing protein</fullName>
    </submittedName>
</protein>